<evidence type="ECO:0000313" key="4">
    <source>
        <dbReference type="Proteomes" id="UP000030392"/>
    </source>
</evidence>
<dbReference type="GO" id="GO:0003723">
    <property type="term" value="F:RNA binding"/>
    <property type="evidence" value="ECO:0007669"/>
    <property type="project" value="InterPro"/>
</dbReference>
<dbReference type="InterPro" id="IPR046761">
    <property type="entry name" value="Tab2-like_C"/>
</dbReference>
<feature type="domain" description="RNA-binding protein Tab2/Atab2 C-terminal" evidence="2">
    <location>
        <begin position="148"/>
        <end position="290"/>
    </location>
</feature>
<dbReference type="RefSeq" id="WP_036906955.1">
    <property type="nucleotide sequence ID" value="NZ_CP138967.1"/>
</dbReference>
<dbReference type="Proteomes" id="UP000030392">
    <property type="component" value="Unassembled WGS sequence"/>
</dbReference>
<protein>
    <recommendedName>
        <fullName evidence="5">DUF1092 domain-containing protein</fullName>
    </recommendedName>
</protein>
<sequence length="295" mass="33990">MIASKRSDLKKTDWEIDFYSRPIIDENGKKRWELLITSTNNFKDKKTFKWEKICPASSVNSIWLKDAFDEAIDEAYLQGWDKPSVIRCWRSSMKTMIKRAADQIGIELISSRRTYSLLEWIIERERSFYPQQKGYTGVNLAPPSSPIKNQAIPLPEEVRGESWSFASLSLNTLREADEWEIEFSNLIPIKDSINENISIPGIRLFSPKRSLALAAWLGGLEPAKLLIEGTQIILEAGQADRWLVTDVEEESKKVIENNFLNTKLYADGLQFISVQKSPEENSLDGFWMLKDIEEY</sequence>
<accession>A0A0A2BZ44</accession>
<dbReference type="Pfam" id="PF06485">
    <property type="entry name" value="Tab2-like_N"/>
    <property type="match status" value="1"/>
</dbReference>
<evidence type="ECO:0000313" key="3">
    <source>
        <dbReference type="EMBL" id="KGG19366.1"/>
    </source>
</evidence>
<comment type="caution">
    <text evidence="3">The sequence shown here is derived from an EMBL/GenBank/DDBJ whole genome shotgun (WGS) entry which is preliminary data.</text>
</comment>
<dbReference type="PANTHER" id="PTHR34556:SF2">
    <property type="entry name" value="PROTEIN TAB2 HOMOLOG, CHLOROPLASTIC"/>
    <property type="match status" value="1"/>
</dbReference>
<evidence type="ECO:0008006" key="5">
    <source>
        <dbReference type="Google" id="ProtNLM"/>
    </source>
</evidence>
<gene>
    <name evidence="3" type="ORF">EV03_1748</name>
</gene>
<feature type="domain" description="RNA-binding protein Tab2-like N-terminal" evidence="1">
    <location>
        <begin position="14"/>
        <end position="124"/>
    </location>
</feature>
<proteinExistence type="predicted"/>
<dbReference type="AlphaFoldDB" id="A0A0A2BZ44"/>
<dbReference type="InterPro" id="IPR009472">
    <property type="entry name" value="Tab2-like"/>
</dbReference>
<dbReference type="Pfam" id="PF20429">
    <property type="entry name" value="Tab2-like_C"/>
    <property type="match status" value="1"/>
</dbReference>
<name>A0A0A2BZ44_PROMR</name>
<organism evidence="3 4">
    <name type="scientific">Prochlorococcus marinus str. PAC1</name>
    <dbReference type="NCBI Taxonomy" id="59924"/>
    <lineage>
        <taxon>Bacteria</taxon>
        <taxon>Bacillati</taxon>
        <taxon>Cyanobacteriota</taxon>
        <taxon>Cyanophyceae</taxon>
        <taxon>Synechococcales</taxon>
        <taxon>Prochlorococcaceae</taxon>
        <taxon>Prochlorococcus</taxon>
    </lineage>
</organism>
<evidence type="ECO:0000259" key="2">
    <source>
        <dbReference type="Pfam" id="PF20429"/>
    </source>
</evidence>
<evidence type="ECO:0000259" key="1">
    <source>
        <dbReference type="Pfam" id="PF06485"/>
    </source>
</evidence>
<dbReference type="PANTHER" id="PTHR34556">
    <property type="match status" value="1"/>
</dbReference>
<dbReference type="EMBL" id="JNAX01000015">
    <property type="protein sequence ID" value="KGG19366.1"/>
    <property type="molecule type" value="Genomic_DNA"/>
</dbReference>
<reference evidence="4" key="1">
    <citation type="journal article" date="2014" name="Sci. Data">
        <title>Genomes of diverse isolates of the marine cyanobacterium Prochlorococcus.</title>
        <authorList>
            <person name="Biller S."/>
            <person name="Berube P."/>
            <person name="Thompson J."/>
            <person name="Kelly L."/>
            <person name="Roggensack S."/>
            <person name="Awad L."/>
            <person name="Roache-Johnson K."/>
            <person name="Ding H."/>
            <person name="Giovannoni S.J."/>
            <person name="Moore L.R."/>
            <person name="Chisholm S.W."/>
        </authorList>
    </citation>
    <scope>NUCLEOTIDE SEQUENCE [LARGE SCALE GENOMIC DNA]</scope>
    <source>
        <strain evidence="4">PAC1</strain>
    </source>
</reference>
<dbReference type="InterPro" id="IPR046760">
    <property type="entry name" value="Tab2-like_N"/>
</dbReference>